<accession>A0A0A9E8Q4</accession>
<dbReference type="AlphaFoldDB" id="A0A0A9E8Q4"/>
<reference evidence="1" key="1">
    <citation type="submission" date="2014-09" db="EMBL/GenBank/DDBJ databases">
        <authorList>
            <person name="Magalhaes I.L.F."/>
            <person name="Oliveira U."/>
            <person name="Santos F.R."/>
            <person name="Vidigal T.H.D.A."/>
            <person name="Brescovit A.D."/>
            <person name="Santos A.J."/>
        </authorList>
    </citation>
    <scope>NUCLEOTIDE SEQUENCE</scope>
    <source>
        <tissue evidence="1">Shoot tissue taken approximately 20 cm above the soil surface</tissue>
    </source>
</reference>
<reference evidence="1" key="2">
    <citation type="journal article" date="2015" name="Data Brief">
        <title>Shoot transcriptome of the giant reed, Arundo donax.</title>
        <authorList>
            <person name="Barrero R.A."/>
            <person name="Guerrero F.D."/>
            <person name="Moolhuijzen P."/>
            <person name="Goolsby J.A."/>
            <person name="Tidwell J."/>
            <person name="Bellgard S.E."/>
            <person name="Bellgard M.I."/>
        </authorList>
    </citation>
    <scope>NUCLEOTIDE SEQUENCE</scope>
    <source>
        <tissue evidence="1">Shoot tissue taken approximately 20 cm above the soil surface</tissue>
    </source>
</reference>
<proteinExistence type="predicted"/>
<dbReference type="EMBL" id="GBRH01205513">
    <property type="protein sequence ID" value="JAD92382.1"/>
    <property type="molecule type" value="Transcribed_RNA"/>
</dbReference>
<organism evidence="1">
    <name type="scientific">Arundo donax</name>
    <name type="common">Giant reed</name>
    <name type="synonym">Donax arundinaceus</name>
    <dbReference type="NCBI Taxonomy" id="35708"/>
    <lineage>
        <taxon>Eukaryota</taxon>
        <taxon>Viridiplantae</taxon>
        <taxon>Streptophyta</taxon>
        <taxon>Embryophyta</taxon>
        <taxon>Tracheophyta</taxon>
        <taxon>Spermatophyta</taxon>
        <taxon>Magnoliopsida</taxon>
        <taxon>Liliopsida</taxon>
        <taxon>Poales</taxon>
        <taxon>Poaceae</taxon>
        <taxon>PACMAD clade</taxon>
        <taxon>Arundinoideae</taxon>
        <taxon>Arundineae</taxon>
        <taxon>Arundo</taxon>
    </lineage>
</organism>
<evidence type="ECO:0000313" key="1">
    <source>
        <dbReference type="EMBL" id="JAD92382.1"/>
    </source>
</evidence>
<sequence>MAVCIKHGQCCAENSVSILFYVLELTGISFKAYCFSTCPIVKCLGFPSICSSPFLSQNSLPYNGSYCINL</sequence>
<protein>
    <submittedName>
        <fullName evidence="1">Uncharacterized protein</fullName>
    </submittedName>
</protein>
<name>A0A0A9E8Q4_ARUDO</name>